<feature type="domain" description="Peptidase U32 collagenase" evidence="1">
    <location>
        <begin position="331"/>
        <end position="447"/>
    </location>
</feature>
<reference evidence="2 3" key="1">
    <citation type="submission" date="2016-10" db="EMBL/GenBank/DDBJ databases">
        <authorList>
            <person name="de Groot N.N."/>
        </authorList>
    </citation>
    <scope>NUCLEOTIDE SEQUENCE [LARGE SCALE GENOMIC DNA]</scope>
    <source>
        <strain evidence="2 3">AR40</strain>
    </source>
</reference>
<gene>
    <name evidence="2" type="ORF">SAMN04487884_11870</name>
</gene>
<evidence type="ECO:0000313" key="3">
    <source>
        <dbReference type="Proteomes" id="UP000182584"/>
    </source>
</evidence>
<dbReference type="GO" id="GO:0008233">
    <property type="term" value="F:peptidase activity"/>
    <property type="evidence" value="ECO:0007669"/>
    <property type="project" value="UniProtKB-KW"/>
</dbReference>
<dbReference type="EMBL" id="FOGJ01000018">
    <property type="protein sequence ID" value="SES08236.1"/>
    <property type="molecule type" value="Genomic_DNA"/>
</dbReference>
<dbReference type="OrthoDB" id="9807498at2"/>
<dbReference type="PANTHER" id="PTHR30217:SF10">
    <property type="entry name" value="23S RRNA 5-HYDROXYCYTIDINE C2501 SYNTHASE"/>
    <property type="match status" value="1"/>
</dbReference>
<organism evidence="2 3">
    <name type="scientific">Butyrivibrio fibrisolvens</name>
    <dbReference type="NCBI Taxonomy" id="831"/>
    <lineage>
        <taxon>Bacteria</taxon>
        <taxon>Bacillati</taxon>
        <taxon>Bacillota</taxon>
        <taxon>Clostridia</taxon>
        <taxon>Lachnospirales</taxon>
        <taxon>Lachnospiraceae</taxon>
        <taxon>Butyrivibrio</taxon>
    </lineage>
</organism>
<accession>A0A1H9UFK7</accession>
<sequence length="452" mass="50632">MKDLQRPELLAPAGNYEAFLGAISAGADAVYLGGQKFGARAYADNFDTQQVIRAINYAHLYGRKLYMTVNTLVKEEEFDDLYDYLAPFAQAGLDGVIVQDFGVWGFVKEHFPNVELHASTQMAVTGVYGARLLKKMGAVRVVPARELSLQEMIDIKEKAGIEVEAFIHGAMCYCYSGMCLFSSIVGGRSGNRGRCAQPCRLPYIVHGGLSQNANDRSFSGSDNTNEDDEYYPLSLKDMCTIEIIPSLIEAGIDSFKIEGRMKKPEYVAGVVSIYRKYIDKYLEDPKAPFKVDPKDLDVLRHLYLRTEISQGYYQRHNSRDMVTLSSPGYSGSDDRLIASIRDTYLTGEKKRNIEAYGYFHPGCESMLTLSLGDVSVTVSGQVVQEASKRPLSKEDLAQRIMKLGDTFFELRKEDLTIDMDESDPGIFMPVKEINELRRSACEKLLQELSRKA</sequence>
<dbReference type="Proteomes" id="UP000182584">
    <property type="component" value="Unassembled WGS sequence"/>
</dbReference>
<dbReference type="GO" id="GO:0006508">
    <property type="term" value="P:proteolysis"/>
    <property type="evidence" value="ECO:0007669"/>
    <property type="project" value="UniProtKB-KW"/>
</dbReference>
<proteinExistence type="predicted"/>
<evidence type="ECO:0000259" key="1">
    <source>
        <dbReference type="Pfam" id="PF12392"/>
    </source>
</evidence>
<dbReference type="RefSeq" id="WP_081357120.1">
    <property type="nucleotide sequence ID" value="NZ_FOGJ01000018.1"/>
</dbReference>
<dbReference type="PANTHER" id="PTHR30217">
    <property type="entry name" value="PEPTIDASE U32 FAMILY"/>
    <property type="match status" value="1"/>
</dbReference>
<dbReference type="eggNOG" id="COG0826">
    <property type="taxonomic scope" value="Bacteria"/>
</dbReference>
<protein>
    <submittedName>
        <fullName evidence="2">Collagenase-like protease, PrtC family</fullName>
    </submittedName>
</protein>
<evidence type="ECO:0000313" key="2">
    <source>
        <dbReference type="EMBL" id="SES08236.1"/>
    </source>
</evidence>
<dbReference type="InterPro" id="IPR020988">
    <property type="entry name" value="Pept_U32_collagenase"/>
</dbReference>
<keyword evidence="2" id="KW-0378">Hydrolase</keyword>
<dbReference type="AlphaFoldDB" id="A0A1H9UFK7"/>
<dbReference type="InterPro" id="IPR051454">
    <property type="entry name" value="RNA/ubiquinone_mod_enzymes"/>
</dbReference>
<dbReference type="Pfam" id="PF12392">
    <property type="entry name" value="DUF3656"/>
    <property type="match status" value="1"/>
</dbReference>
<keyword evidence="2" id="KW-0645">Protease</keyword>
<dbReference type="InterPro" id="IPR001539">
    <property type="entry name" value="Peptidase_U32"/>
</dbReference>
<dbReference type="Pfam" id="PF01136">
    <property type="entry name" value="Peptidase_U32"/>
    <property type="match status" value="1"/>
</dbReference>
<name>A0A1H9UFK7_BUTFI</name>